<dbReference type="GO" id="GO:0030246">
    <property type="term" value="F:carbohydrate binding"/>
    <property type="evidence" value="ECO:0007669"/>
    <property type="project" value="InterPro"/>
</dbReference>
<dbReference type="EC" id="5.1.3.3" evidence="4 8"/>
<dbReference type="PANTHER" id="PTHR10091:SF0">
    <property type="entry name" value="GALACTOSE MUTAROTASE"/>
    <property type="match status" value="1"/>
</dbReference>
<gene>
    <name evidence="12" type="ORF">SAMN05421804_101242</name>
</gene>
<dbReference type="Pfam" id="PF01263">
    <property type="entry name" value="Aldose_epim"/>
    <property type="match status" value="1"/>
</dbReference>
<proteinExistence type="inferred from homology"/>
<dbReference type="SUPFAM" id="SSF74650">
    <property type="entry name" value="Galactose mutarotase-like"/>
    <property type="match status" value="1"/>
</dbReference>
<name>A0A1G8GFA2_9CLOT</name>
<reference evidence="12 13" key="1">
    <citation type="submission" date="2016-10" db="EMBL/GenBank/DDBJ databases">
        <authorList>
            <person name="de Groot N.N."/>
        </authorList>
    </citation>
    <scope>NUCLEOTIDE SEQUENCE [LARGE SCALE GENOMIC DNA]</scope>
    <source>
        <strain evidence="12 13">CGMCC 1.5058</strain>
    </source>
</reference>
<dbReference type="CDD" id="cd09019">
    <property type="entry name" value="galactose_mutarotase_like"/>
    <property type="match status" value="1"/>
</dbReference>
<dbReference type="GO" id="GO:0004034">
    <property type="term" value="F:aldose 1-epimerase activity"/>
    <property type="evidence" value="ECO:0007669"/>
    <property type="project" value="UniProtKB-EC"/>
</dbReference>
<dbReference type="PIRSF" id="PIRSF005096">
    <property type="entry name" value="GALM"/>
    <property type="match status" value="1"/>
</dbReference>
<organism evidence="12 13">
    <name type="scientific">Proteiniclasticum ruminis</name>
    <dbReference type="NCBI Taxonomy" id="398199"/>
    <lineage>
        <taxon>Bacteria</taxon>
        <taxon>Bacillati</taxon>
        <taxon>Bacillota</taxon>
        <taxon>Clostridia</taxon>
        <taxon>Eubacteriales</taxon>
        <taxon>Clostridiaceae</taxon>
        <taxon>Proteiniclasticum</taxon>
    </lineage>
</organism>
<dbReference type="AlphaFoldDB" id="A0A1G8GFA2"/>
<comment type="similarity">
    <text evidence="3 8">Belongs to the aldose epimerase family.</text>
</comment>
<accession>A0A1G8GFA2</accession>
<feature type="active site" description="Proton donor" evidence="9">
    <location>
        <position position="178"/>
    </location>
</feature>
<evidence type="ECO:0000256" key="5">
    <source>
        <dbReference type="ARBA" id="ARBA00014165"/>
    </source>
</evidence>
<evidence type="ECO:0000256" key="1">
    <source>
        <dbReference type="ARBA" id="ARBA00001614"/>
    </source>
</evidence>
<sequence>MKISVNKVNLEDQEVHEITLMNKHGMEVSFLTLGGIITKILVPDIEGNFENVVLSHADYEDYRTNKGYFGAIIGRTSGRIKNAQFELNGTKYSLAQNYGENHGHGGLWGFSGRIFQFECSTLDDNASVKLKYVSSHLEEGYPGEVLVEVVYSLNDQNEFGINYGAVPTADTLINLTNHTYFNLSGSFEESILYHELMIKSEKFAEIDDTSAPTGKLLEVDGTPFDFRYMREIGEEIKDGHPQLLIGNGYDHPFLLEREASPKVRLAHRFSGRVLEIESTAECVVVYTQNYTDNQRIKGGDVLENRRSVALEFQNLPIGKNEVNKENSIIRGGERYSANTVYKFKVEQMNIQ</sequence>
<keyword evidence="6 8" id="KW-0413">Isomerase</keyword>
<feature type="binding site" evidence="11">
    <location>
        <begin position="178"/>
        <end position="180"/>
    </location>
    <ligand>
        <name>beta-D-galactose</name>
        <dbReference type="ChEBI" id="CHEBI:27667"/>
    </ligand>
</feature>
<comment type="pathway">
    <text evidence="2 8">Carbohydrate metabolism; hexose metabolism.</text>
</comment>
<evidence type="ECO:0000256" key="3">
    <source>
        <dbReference type="ARBA" id="ARBA00006206"/>
    </source>
</evidence>
<dbReference type="PANTHER" id="PTHR10091">
    <property type="entry name" value="ALDOSE-1-EPIMERASE"/>
    <property type="match status" value="1"/>
</dbReference>
<dbReference type="GO" id="GO:0006006">
    <property type="term" value="P:glucose metabolic process"/>
    <property type="evidence" value="ECO:0007669"/>
    <property type="project" value="TreeGrafter"/>
</dbReference>
<dbReference type="InterPro" id="IPR015443">
    <property type="entry name" value="Aldose_1-epimerase"/>
</dbReference>
<dbReference type="InterPro" id="IPR018052">
    <property type="entry name" value="Ald1_epimerase_CS"/>
</dbReference>
<dbReference type="PROSITE" id="PS00545">
    <property type="entry name" value="ALDOSE_1_EPIMERASE"/>
    <property type="match status" value="1"/>
</dbReference>
<evidence type="ECO:0000256" key="8">
    <source>
        <dbReference type="PIRNR" id="PIRNR005096"/>
    </source>
</evidence>
<dbReference type="Proteomes" id="UP000183255">
    <property type="component" value="Unassembled WGS sequence"/>
</dbReference>
<dbReference type="InterPro" id="IPR047215">
    <property type="entry name" value="Galactose_mutarotase-like"/>
</dbReference>
<evidence type="ECO:0000256" key="11">
    <source>
        <dbReference type="PIRSR" id="PIRSR005096-3"/>
    </source>
</evidence>
<feature type="binding site" evidence="10">
    <location>
        <position position="250"/>
    </location>
    <ligand>
        <name>beta-D-galactose</name>
        <dbReference type="ChEBI" id="CHEBI:27667"/>
    </ligand>
</feature>
<dbReference type="EMBL" id="FNDZ01000001">
    <property type="protein sequence ID" value="SDH93025.1"/>
    <property type="molecule type" value="Genomic_DNA"/>
</dbReference>
<evidence type="ECO:0000256" key="7">
    <source>
        <dbReference type="ARBA" id="ARBA00023277"/>
    </source>
</evidence>
<keyword evidence="7 8" id="KW-0119">Carbohydrate metabolism</keyword>
<evidence type="ECO:0000313" key="13">
    <source>
        <dbReference type="Proteomes" id="UP000183255"/>
    </source>
</evidence>
<dbReference type="InterPro" id="IPR011013">
    <property type="entry name" value="Gal_mutarotase_sf_dom"/>
</dbReference>
<protein>
    <recommendedName>
        <fullName evidence="5 8">Aldose 1-epimerase</fullName>
        <ecNumber evidence="4 8">5.1.3.3</ecNumber>
    </recommendedName>
</protein>
<dbReference type="UniPathway" id="UPA00242"/>
<evidence type="ECO:0000256" key="6">
    <source>
        <dbReference type="ARBA" id="ARBA00023235"/>
    </source>
</evidence>
<feature type="active site" description="Proton acceptor" evidence="9">
    <location>
        <position position="311"/>
    </location>
</feature>
<dbReference type="GO" id="GO:0033499">
    <property type="term" value="P:galactose catabolic process via UDP-galactose, Leloir pathway"/>
    <property type="evidence" value="ECO:0007669"/>
    <property type="project" value="TreeGrafter"/>
</dbReference>
<evidence type="ECO:0000313" key="12">
    <source>
        <dbReference type="EMBL" id="SDH93025.1"/>
    </source>
</evidence>
<dbReference type="RefSeq" id="WP_031573037.1">
    <property type="nucleotide sequence ID" value="NZ_FNDZ01000001.1"/>
</dbReference>
<dbReference type="InterPro" id="IPR014718">
    <property type="entry name" value="GH-type_carb-bd"/>
</dbReference>
<evidence type="ECO:0000256" key="9">
    <source>
        <dbReference type="PIRSR" id="PIRSR005096-1"/>
    </source>
</evidence>
<comment type="catalytic activity">
    <reaction evidence="1 8">
        <text>alpha-D-glucose = beta-D-glucose</text>
        <dbReference type="Rhea" id="RHEA:10264"/>
        <dbReference type="ChEBI" id="CHEBI:15903"/>
        <dbReference type="ChEBI" id="CHEBI:17925"/>
        <dbReference type="EC" id="5.1.3.3"/>
    </reaction>
</comment>
<evidence type="ECO:0000256" key="2">
    <source>
        <dbReference type="ARBA" id="ARBA00005028"/>
    </source>
</evidence>
<dbReference type="Gene3D" id="2.70.98.10">
    <property type="match status" value="1"/>
</dbReference>
<evidence type="ECO:0000256" key="10">
    <source>
        <dbReference type="PIRSR" id="PIRSR005096-2"/>
    </source>
</evidence>
<dbReference type="InterPro" id="IPR008183">
    <property type="entry name" value="Aldose_1/G6P_1-epimerase"/>
</dbReference>
<evidence type="ECO:0000256" key="4">
    <source>
        <dbReference type="ARBA" id="ARBA00013185"/>
    </source>
</evidence>